<name>A0A6I4WAN7_9ACTN</name>
<feature type="signal peptide" evidence="1">
    <location>
        <begin position="1"/>
        <end position="27"/>
    </location>
</feature>
<reference evidence="2 3" key="1">
    <citation type="submission" date="2019-12" db="EMBL/GenBank/DDBJ databases">
        <title>Nocardia macrotermitis sp. nov. and Nocardia aurantia sp. nov., isolated from the gut of the fungus growing-termite Macrotermes natalensis.</title>
        <authorList>
            <person name="Christine B."/>
            <person name="Rene B."/>
        </authorList>
    </citation>
    <scope>NUCLEOTIDE SEQUENCE [LARGE SCALE GENOMIC DNA]</scope>
    <source>
        <strain evidence="2 3">DSM 102126</strain>
    </source>
</reference>
<feature type="chain" id="PRO_5026120931" description="ATP-binding protein" evidence="1">
    <location>
        <begin position="28"/>
        <end position="55"/>
    </location>
</feature>
<organism evidence="2 3">
    <name type="scientific">Actinomadura rayongensis</name>
    <dbReference type="NCBI Taxonomy" id="1429076"/>
    <lineage>
        <taxon>Bacteria</taxon>
        <taxon>Bacillati</taxon>
        <taxon>Actinomycetota</taxon>
        <taxon>Actinomycetes</taxon>
        <taxon>Streptosporangiales</taxon>
        <taxon>Thermomonosporaceae</taxon>
        <taxon>Actinomadura</taxon>
    </lineage>
</organism>
<evidence type="ECO:0000256" key="1">
    <source>
        <dbReference type="SAM" id="SignalP"/>
    </source>
</evidence>
<protein>
    <recommendedName>
        <fullName evidence="4">ATP-binding protein</fullName>
    </recommendedName>
</protein>
<gene>
    <name evidence="2" type="ORF">GQ466_21780</name>
</gene>
<dbReference type="Proteomes" id="UP000431901">
    <property type="component" value="Unassembled WGS sequence"/>
</dbReference>
<dbReference type="EMBL" id="WUTW01000005">
    <property type="protein sequence ID" value="MXQ66651.1"/>
    <property type="molecule type" value="Genomic_DNA"/>
</dbReference>
<comment type="caution">
    <text evidence="2">The sequence shown here is derived from an EMBL/GenBank/DDBJ whole genome shotgun (WGS) entry which is preliminary data.</text>
</comment>
<keyword evidence="1" id="KW-0732">Signal</keyword>
<proteinExistence type="predicted"/>
<dbReference type="RefSeq" id="WP_161104861.1">
    <property type="nucleotide sequence ID" value="NZ_JBHLYI010000003.1"/>
</dbReference>
<dbReference type="AlphaFoldDB" id="A0A6I4WAN7"/>
<evidence type="ECO:0000313" key="3">
    <source>
        <dbReference type="Proteomes" id="UP000431901"/>
    </source>
</evidence>
<sequence length="55" mass="5260">MRRLLTTTVVAASVLAAPLVAAPVAQAAPAAPVHAAGGPGDLLKGLPVIGQLIPG</sequence>
<keyword evidence="3" id="KW-1185">Reference proteome</keyword>
<evidence type="ECO:0000313" key="2">
    <source>
        <dbReference type="EMBL" id="MXQ66651.1"/>
    </source>
</evidence>
<accession>A0A6I4WAN7</accession>
<evidence type="ECO:0008006" key="4">
    <source>
        <dbReference type="Google" id="ProtNLM"/>
    </source>
</evidence>